<evidence type="ECO:0000259" key="20">
    <source>
        <dbReference type="PROSITE" id="PS50972"/>
    </source>
</evidence>
<keyword evidence="14" id="KW-0170">Cobalt</keyword>
<dbReference type="KEGG" id="cvr:CHLNCDRAFT_37749"/>
<evidence type="ECO:0000313" key="21">
    <source>
        <dbReference type="EMBL" id="EFN50533.1"/>
    </source>
</evidence>
<dbReference type="InterPro" id="IPR050554">
    <property type="entry name" value="Met_Synthase/Corrinoid"/>
</dbReference>
<evidence type="ECO:0000256" key="9">
    <source>
        <dbReference type="ARBA" id="ARBA00022679"/>
    </source>
</evidence>
<dbReference type="Proteomes" id="UP000008141">
    <property type="component" value="Unassembled WGS sequence"/>
</dbReference>
<evidence type="ECO:0000256" key="6">
    <source>
        <dbReference type="ARBA" id="ARBA00022603"/>
    </source>
</evidence>
<dbReference type="GO" id="GO:0046872">
    <property type="term" value="F:metal ion binding"/>
    <property type="evidence" value="ECO:0007669"/>
    <property type="project" value="UniProtKB-KW"/>
</dbReference>
<keyword evidence="8" id="KW-0846">Cobalamin</keyword>
<dbReference type="InterPro" id="IPR011005">
    <property type="entry name" value="Dihydropteroate_synth-like_sf"/>
</dbReference>
<comment type="similarity">
    <text evidence="4">Belongs to the vitamin-B12 dependent methionine synthase family.</text>
</comment>
<dbReference type="PROSITE" id="PS50972">
    <property type="entry name" value="PTERIN_BINDING"/>
    <property type="match status" value="1"/>
</dbReference>
<dbReference type="RefSeq" id="XP_005842665.1">
    <property type="nucleotide sequence ID" value="XM_005842608.1"/>
</dbReference>
<feature type="binding site" evidence="17">
    <location>
        <position position="414"/>
    </location>
    <ligand>
        <name>Zn(2+)</name>
        <dbReference type="ChEBI" id="CHEBI:29105"/>
    </ligand>
</feature>
<keyword evidence="13" id="KW-0486">Methionine biosynthesis</keyword>
<dbReference type="AlphaFoldDB" id="E1ZUG2"/>
<dbReference type="Gene3D" id="3.20.20.20">
    <property type="entry name" value="Dihydropteroate synthase-like"/>
    <property type="match status" value="1"/>
</dbReference>
<evidence type="ECO:0000256" key="16">
    <source>
        <dbReference type="ARBA" id="ARBA00031040"/>
    </source>
</evidence>
<comment type="pathway">
    <text evidence="3">Amino-acid biosynthesis; L-methionine biosynthesis via de novo pathway; L-methionine from L-homocysteine (MetH route): step 1/1.</text>
</comment>
<evidence type="ECO:0000256" key="13">
    <source>
        <dbReference type="ARBA" id="ARBA00023167"/>
    </source>
</evidence>
<evidence type="ECO:0000256" key="14">
    <source>
        <dbReference type="ARBA" id="ARBA00023285"/>
    </source>
</evidence>
<evidence type="ECO:0000313" key="22">
    <source>
        <dbReference type="Proteomes" id="UP000008141"/>
    </source>
</evidence>
<evidence type="ECO:0000256" key="10">
    <source>
        <dbReference type="ARBA" id="ARBA00022691"/>
    </source>
</evidence>
<evidence type="ECO:0000256" key="11">
    <source>
        <dbReference type="ARBA" id="ARBA00022723"/>
    </source>
</evidence>
<keyword evidence="10" id="KW-0949">S-adenosyl-L-methionine</keyword>
<dbReference type="eggNOG" id="KOG1579">
    <property type="taxonomic scope" value="Eukaryota"/>
</dbReference>
<dbReference type="Pfam" id="PF02574">
    <property type="entry name" value="S-methyl_trans"/>
    <property type="match status" value="1"/>
</dbReference>
<dbReference type="InterPro" id="IPR000489">
    <property type="entry name" value="Pterin-binding_dom"/>
</dbReference>
<dbReference type="PANTHER" id="PTHR45833:SF1">
    <property type="entry name" value="METHIONINE SYNTHASE"/>
    <property type="match status" value="1"/>
</dbReference>
<dbReference type="Gene3D" id="3.20.20.330">
    <property type="entry name" value="Homocysteine-binding-like domain"/>
    <property type="match status" value="1"/>
</dbReference>
<keyword evidence="12 17" id="KW-0862">Zinc</keyword>
<evidence type="ECO:0000256" key="12">
    <source>
        <dbReference type="ARBA" id="ARBA00022833"/>
    </source>
</evidence>
<organism evidence="22">
    <name type="scientific">Chlorella variabilis</name>
    <name type="common">Green alga</name>
    <dbReference type="NCBI Taxonomy" id="554065"/>
    <lineage>
        <taxon>Eukaryota</taxon>
        <taxon>Viridiplantae</taxon>
        <taxon>Chlorophyta</taxon>
        <taxon>core chlorophytes</taxon>
        <taxon>Trebouxiophyceae</taxon>
        <taxon>Chlorellales</taxon>
        <taxon>Chlorellaceae</taxon>
        <taxon>Chlorella clade</taxon>
        <taxon>Chlorella</taxon>
    </lineage>
</organism>
<dbReference type="UniPathway" id="UPA00051">
    <property type="reaction ID" value="UER00081"/>
</dbReference>
<evidence type="ECO:0000256" key="3">
    <source>
        <dbReference type="ARBA" id="ARBA00005178"/>
    </source>
</evidence>
<name>E1ZUG2_CHLVA</name>
<proteinExistence type="inferred from homology"/>
<dbReference type="InterPro" id="IPR036589">
    <property type="entry name" value="HCY_dom_sf"/>
</dbReference>
<dbReference type="SUPFAM" id="SSF82282">
    <property type="entry name" value="Homocysteine S-methyltransferase"/>
    <property type="match status" value="1"/>
</dbReference>
<evidence type="ECO:0000259" key="19">
    <source>
        <dbReference type="PROSITE" id="PS50970"/>
    </source>
</evidence>
<keyword evidence="9 17" id="KW-0808">Transferase</keyword>
<dbReference type="GO" id="GO:0032259">
    <property type="term" value="P:methylation"/>
    <property type="evidence" value="ECO:0007669"/>
    <property type="project" value="UniProtKB-KW"/>
</dbReference>
<comment type="cofactor">
    <cofactor evidence="1 17">
        <name>Zn(2+)</name>
        <dbReference type="ChEBI" id="CHEBI:29105"/>
    </cofactor>
</comment>
<dbReference type="STRING" id="554065.E1ZUG2"/>
<protein>
    <recommendedName>
        <fullName evidence="5">methionine synthase</fullName>
        <ecNumber evidence="5">2.1.1.13</ecNumber>
    </recommendedName>
    <alternativeName>
        <fullName evidence="16">5-methyltetrahydrofolate--homocysteine methyltransferase</fullName>
    </alternativeName>
    <alternativeName>
        <fullName evidence="15">Vitamin-B12 dependent methionine synthase</fullName>
    </alternativeName>
</protein>
<feature type="domain" description="Hcy-binding" evidence="19">
    <location>
        <begin position="107"/>
        <end position="429"/>
    </location>
</feature>
<keyword evidence="7" id="KW-0028">Amino-acid biosynthesis</keyword>
<evidence type="ECO:0000256" key="7">
    <source>
        <dbReference type="ARBA" id="ARBA00022605"/>
    </source>
</evidence>
<evidence type="ECO:0000256" key="18">
    <source>
        <dbReference type="SAM" id="MobiDB-lite"/>
    </source>
</evidence>
<gene>
    <name evidence="21" type="ORF">CHLNCDRAFT_37749</name>
</gene>
<keyword evidence="11 17" id="KW-0479">Metal-binding</keyword>
<evidence type="ECO:0000256" key="15">
    <source>
        <dbReference type="ARBA" id="ARBA00030163"/>
    </source>
</evidence>
<feature type="domain" description="Pterin-binding" evidence="20">
    <location>
        <begin position="465"/>
        <end position="561"/>
    </location>
</feature>
<evidence type="ECO:0000256" key="1">
    <source>
        <dbReference type="ARBA" id="ARBA00001947"/>
    </source>
</evidence>
<keyword evidence="6 17" id="KW-0489">Methyltransferase</keyword>
<comment type="cofactor">
    <cofactor evidence="2">
        <name>methylcob(III)alamin</name>
        <dbReference type="ChEBI" id="CHEBI:28115"/>
    </cofactor>
</comment>
<dbReference type="GO" id="GO:0005829">
    <property type="term" value="C:cytosol"/>
    <property type="evidence" value="ECO:0007669"/>
    <property type="project" value="TreeGrafter"/>
</dbReference>
<evidence type="ECO:0000256" key="17">
    <source>
        <dbReference type="PROSITE-ProRule" id="PRU00333"/>
    </source>
</evidence>
<dbReference type="EC" id="2.1.1.13" evidence="5"/>
<feature type="binding site" evidence="17">
    <location>
        <position position="415"/>
    </location>
    <ligand>
        <name>Zn(2+)</name>
        <dbReference type="ChEBI" id="CHEBI:29105"/>
    </ligand>
</feature>
<reference evidence="21 22" key="1">
    <citation type="journal article" date="2010" name="Plant Cell">
        <title>The Chlorella variabilis NC64A genome reveals adaptation to photosymbiosis, coevolution with viruses, and cryptic sex.</title>
        <authorList>
            <person name="Blanc G."/>
            <person name="Duncan G."/>
            <person name="Agarkova I."/>
            <person name="Borodovsky M."/>
            <person name="Gurnon J."/>
            <person name="Kuo A."/>
            <person name="Lindquist E."/>
            <person name="Lucas S."/>
            <person name="Pangilinan J."/>
            <person name="Polle J."/>
            <person name="Salamov A."/>
            <person name="Terry A."/>
            <person name="Yamada T."/>
            <person name="Dunigan D.D."/>
            <person name="Grigoriev I.V."/>
            <person name="Claverie J.M."/>
            <person name="Van Etten J.L."/>
        </authorList>
    </citation>
    <scope>NUCLEOTIDE SEQUENCE [LARGE SCALE GENOMIC DNA]</scope>
    <source>
        <strain evidence="21 22">NC64A</strain>
    </source>
</reference>
<feature type="region of interest" description="Disordered" evidence="18">
    <location>
        <begin position="42"/>
        <end position="71"/>
    </location>
</feature>
<dbReference type="PANTHER" id="PTHR45833">
    <property type="entry name" value="METHIONINE SYNTHASE"/>
    <property type="match status" value="1"/>
</dbReference>
<dbReference type="GO" id="GO:0050667">
    <property type="term" value="P:homocysteine metabolic process"/>
    <property type="evidence" value="ECO:0007669"/>
    <property type="project" value="TreeGrafter"/>
</dbReference>
<accession>E1ZUG2</accession>
<dbReference type="OrthoDB" id="564764at2759"/>
<dbReference type="GeneID" id="17349966"/>
<evidence type="ECO:0000256" key="5">
    <source>
        <dbReference type="ARBA" id="ARBA00012032"/>
    </source>
</evidence>
<keyword evidence="22" id="KW-1185">Reference proteome</keyword>
<dbReference type="GO" id="GO:0046653">
    <property type="term" value="P:tetrahydrofolate metabolic process"/>
    <property type="evidence" value="ECO:0007669"/>
    <property type="project" value="TreeGrafter"/>
</dbReference>
<feature type="binding site" evidence="17">
    <location>
        <position position="351"/>
    </location>
    <ligand>
        <name>Zn(2+)</name>
        <dbReference type="ChEBI" id="CHEBI:29105"/>
    </ligand>
</feature>
<evidence type="ECO:0000256" key="2">
    <source>
        <dbReference type="ARBA" id="ARBA00001956"/>
    </source>
</evidence>
<dbReference type="GO" id="GO:0008705">
    <property type="term" value="F:methionine synthase activity"/>
    <property type="evidence" value="ECO:0007669"/>
    <property type="project" value="UniProtKB-EC"/>
</dbReference>
<evidence type="ECO:0000256" key="8">
    <source>
        <dbReference type="ARBA" id="ARBA00022628"/>
    </source>
</evidence>
<sequence length="561" mass="61480">MLLVTCLQVQADLYEKIDKELLEYVEDVLLNRREDSTERLLDYAGTLDPKSKPTAPRKLNGEPSTPAFTPKLNPIPAGVDPLAPDTDLPPVPAYQPWRDPLAKSEAFGQLEAMMQERIIFIDGAMGTMIQRYKLQEEDFRGERYKSHEHELKGNNDLLVLTRPDVIEEIHTAYLTGGADIIETNTFNGTTISQADYQLDQVEEVALINRTAAQLAKKATAAYMAANPGSRKFVAGAIGPTNKTLSVSPSVENPALRGVTYDEIEQAYYEQARALYEGGVDMYLVETIFDTGNAKAAIYALERFFEEQGVRIPVFISGTIVDNSGRTLSGQTNEAFWNSVSHAKPLAIGLNCALGASDMKQYIANLSACADCYVFCYPNAGLPNAMGGYDQRGPDMAEDIRPFCEEGLVNAIGGCCGTTPEHIAAIREMASAYPPRQLHDVPQLLRLSGLEPLNYQPNPDNMRETFLMIGERCNVAGSIIYKKAIVDGDYDKAVSIALSQVNAGAHVLDINMDDGLIDGVPAMTRFVNLLVSDPEASRVPFMVDSSKFFIIEAGLKCCQVCT</sequence>
<dbReference type="Pfam" id="PF00809">
    <property type="entry name" value="Pterin_bind"/>
    <property type="match status" value="1"/>
</dbReference>
<dbReference type="InterPro" id="IPR003726">
    <property type="entry name" value="HCY_dom"/>
</dbReference>
<dbReference type="FunFam" id="3.20.20.330:FF:000001">
    <property type="entry name" value="Methionine synthase"/>
    <property type="match status" value="1"/>
</dbReference>
<evidence type="ECO:0000256" key="4">
    <source>
        <dbReference type="ARBA" id="ARBA00010398"/>
    </source>
</evidence>
<dbReference type="InParanoid" id="E1ZUG2"/>
<dbReference type="GO" id="GO:0031419">
    <property type="term" value="F:cobalamin binding"/>
    <property type="evidence" value="ECO:0007669"/>
    <property type="project" value="UniProtKB-KW"/>
</dbReference>
<dbReference type="PROSITE" id="PS50970">
    <property type="entry name" value="HCY"/>
    <property type="match status" value="1"/>
</dbReference>
<dbReference type="EMBL" id="GL434002">
    <property type="protein sequence ID" value="EFN50533.1"/>
    <property type="molecule type" value="Genomic_DNA"/>
</dbReference>